<dbReference type="PANTHER" id="PTHR33751">
    <property type="entry name" value="CBB3-TYPE CYTOCHROME C OXIDASE SUBUNIT FIXP"/>
    <property type="match status" value="1"/>
</dbReference>
<dbReference type="AlphaFoldDB" id="A0A3B0Z765"/>
<evidence type="ECO:0000256" key="5">
    <source>
        <dbReference type="ARBA" id="ARBA00023004"/>
    </source>
</evidence>
<feature type="domain" description="Cytochrome c" evidence="7">
    <location>
        <begin position="32"/>
        <end position="120"/>
    </location>
</feature>
<dbReference type="InterPro" id="IPR008168">
    <property type="entry name" value="Cyt_C_IC"/>
</dbReference>
<feature type="domain" description="Cytochrome c" evidence="7">
    <location>
        <begin position="133"/>
        <end position="221"/>
    </location>
</feature>
<evidence type="ECO:0000313" key="8">
    <source>
        <dbReference type="EMBL" id="VAW84043.1"/>
    </source>
</evidence>
<keyword evidence="6" id="KW-1133">Transmembrane helix</keyword>
<dbReference type="PRINTS" id="PR00605">
    <property type="entry name" value="CYTCHROMECIC"/>
</dbReference>
<keyword evidence="2" id="KW-0349">Heme</keyword>
<accession>A0A3B0Z765</accession>
<keyword evidence="6" id="KW-0472">Membrane</keyword>
<dbReference type="InterPro" id="IPR009056">
    <property type="entry name" value="Cyt_c-like_dom"/>
</dbReference>
<dbReference type="GO" id="GO:0009055">
    <property type="term" value="F:electron transfer activity"/>
    <property type="evidence" value="ECO:0007669"/>
    <property type="project" value="InterPro"/>
</dbReference>
<reference evidence="8" key="1">
    <citation type="submission" date="2018-06" db="EMBL/GenBank/DDBJ databases">
        <authorList>
            <person name="Zhirakovskaya E."/>
        </authorList>
    </citation>
    <scope>NUCLEOTIDE SEQUENCE</scope>
</reference>
<evidence type="ECO:0000256" key="4">
    <source>
        <dbReference type="ARBA" id="ARBA00022982"/>
    </source>
</evidence>
<keyword evidence="6" id="KW-0812">Transmembrane</keyword>
<evidence type="ECO:0000259" key="7">
    <source>
        <dbReference type="PROSITE" id="PS51007"/>
    </source>
</evidence>
<dbReference type="GO" id="GO:0005506">
    <property type="term" value="F:iron ion binding"/>
    <property type="evidence" value="ECO:0007669"/>
    <property type="project" value="InterPro"/>
</dbReference>
<keyword evidence="1" id="KW-0813">Transport</keyword>
<protein>
    <recommendedName>
        <fullName evidence="7">Cytochrome c domain-containing protein</fullName>
    </recommendedName>
</protein>
<feature type="domain" description="Cytochrome c" evidence="7">
    <location>
        <begin position="271"/>
        <end position="359"/>
    </location>
</feature>
<proteinExistence type="predicted"/>
<evidence type="ECO:0000256" key="6">
    <source>
        <dbReference type="SAM" id="Phobius"/>
    </source>
</evidence>
<dbReference type="InterPro" id="IPR036909">
    <property type="entry name" value="Cyt_c-like_dom_sf"/>
</dbReference>
<keyword evidence="3" id="KW-0479">Metal-binding</keyword>
<keyword evidence="4" id="KW-0249">Electron transport</keyword>
<evidence type="ECO:0000256" key="1">
    <source>
        <dbReference type="ARBA" id="ARBA00022448"/>
    </source>
</evidence>
<dbReference type="PANTHER" id="PTHR33751:SF1">
    <property type="entry name" value="CBB3-TYPE CYTOCHROME C OXIDASE SUBUNIT FIXP"/>
    <property type="match status" value="1"/>
</dbReference>
<dbReference type="EMBL" id="UOFO01000033">
    <property type="protein sequence ID" value="VAW84043.1"/>
    <property type="molecule type" value="Genomic_DNA"/>
</dbReference>
<dbReference type="GO" id="GO:0020037">
    <property type="term" value="F:heme binding"/>
    <property type="evidence" value="ECO:0007669"/>
    <property type="project" value="InterPro"/>
</dbReference>
<gene>
    <name evidence="8" type="ORF">MNBD_GAMMA16-1459</name>
</gene>
<dbReference type="SUPFAM" id="SSF46626">
    <property type="entry name" value="Cytochrome c"/>
    <property type="match status" value="3"/>
</dbReference>
<dbReference type="Pfam" id="PF13442">
    <property type="entry name" value="Cytochrome_CBB3"/>
    <property type="match status" value="3"/>
</dbReference>
<dbReference type="Gene3D" id="1.10.760.10">
    <property type="entry name" value="Cytochrome c-like domain"/>
    <property type="match status" value="3"/>
</dbReference>
<organism evidence="8">
    <name type="scientific">hydrothermal vent metagenome</name>
    <dbReference type="NCBI Taxonomy" id="652676"/>
    <lineage>
        <taxon>unclassified sequences</taxon>
        <taxon>metagenomes</taxon>
        <taxon>ecological metagenomes</taxon>
    </lineage>
</organism>
<dbReference type="InterPro" id="IPR050597">
    <property type="entry name" value="Cytochrome_c_Oxidase_Subunit"/>
</dbReference>
<evidence type="ECO:0000256" key="3">
    <source>
        <dbReference type="ARBA" id="ARBA00022723"/>
    </source>
</evidence>
<evidence type="ECO:0000256" key="2">
    <source>
        <dbReference type="ARBA" id="ARBA00022617"/>
    </source>
</evidence>
<dbReference type="PROSITE" id="PS51007">
    <property type="entry name" value="CYTC"/>
    <property type="match status" value="3"/>
</dbReference>
<name>A0A3B0Z765_9ZZZZ</name>
<keyword evidence="5" id="KW-0408">Iron</keyword>
<sequence>MLAVLDLRTKFGMIIFFFGMVLFVFTPILVAEPVSQGAEIYQEYCSVCHGDQGDGMTRVRRGLNPPPRDFTSRLAKAELTRERMLTAVKQGRTNTAMMSFASRLSEEEINAVVDHVRSHFMLKEEVALDTAMVLLERGKNTYTANCAVCHGDDGNGAMWTKTSLNPPPRDFTTLQALEALNRSRMITSVTHGRPDTAMMSFAKRLSTEDIGAVVDYIRTTFVGRVQTVQTPPSSGAGHRHGHAAMPSSVQTSPLAVVAADMALPFANGLVGDKDAGRQFYMENCFTCHGRKGDGNGPRSNFIRPKPRNFLHADSRRSLNRPALYQAISMGKPGTVMPAWSKVLSEKQIVNVAEFVFHAFIKKDEVLEEAKKKAGS</sequence>
<feature type="transmembrane region" description="Helical" evidence="6">
    <location>
        <begin position="12"/>
        <end position="30"/>
    </location>
</feature>